<feature type="region of interest" description="Disordered" evidence="4">
    <location>
        <begin position="788"/>
        <end position="812"/>
    </location>
</feature>
<dbReference type="InterPro" id="IPR015943">
    <property type="entry name" value="WD40/YVTN_repeat-like_dom_sf"/>
</dbReference>
<feature type="compositionally biased region" description="Low complexity" evidence="4">
    <location>
        <begin position="491"/>
        <end position="504"/>
    </location>
</feature>
<dbReference type="InterPro" id="IPR052803">
    <property type="entry name" value="Cilium-Associated_Jouberin"/>
</dbReference>
<evidence type="ECO:0000313" key="5">
    <source>
        <dbReference type="Proteomes" id="UP000695007"/>
    </source>
</evidence>
<evidence type="ECO:0000313" key="6">
    <source>
        <dbReference type="RefSeq" id="XP_011499272.1"/>
    </source>
</evidence>
<feature type="compositionally biased region" description="Low complexity" evidence="4">
    <location>
        <begin position="157"/>
        <end position="168"/>
    </location>
</feature>
<dbReference type="Gene3D" id="2.130.10.10">
    <property type="entry name" value="YVTN repeat-like/Quinoprotein amine dehydrogenase"/>
    <property type="match status" value="1"/>
</dbReference>
<feature type="compositionally biased region" description="Low complexity" evidence="4">
    <location>
        <begin position="531"/>
        <end position="551"/>
    </location>
</feature>
<feature type="compositionally biased region" description="Polar residues" evidence="4">
    <location>
        <begin position="1167"/>
        <end position="1177"/>
    </location>
</feature>
<dbReference type="PROSITE" id="PS00678">
    <property type="entry name" value="WD_REPEATS_1"/>
    <property type="match status" value="1"/>
</dbReference>
<dbReference type="GO" id="GO:0044458">
    <property type="term" value="P:motile cilium assembly"/>
    <property type="evidence" value="ECO:0007669"/>
    <property type="project" value="TreeGrafter"/>
</dbReference>
<dbReference type="SUPFAM" id="SSF50978">
    <property type="entry name" value="WD40 repeat-like"/>
    <property type="match status" value="1"/>
</dbReference>
<feature type="compositionally biased region" description="Basic residues" evidence="4">
    <location>
        <begin position="1301"/>
        <end position="1310"/>
    </location>
</feature>
<dbReference type="GeneID" id="105363303"/>
<keyword evidence="1 3" id="KW-0853">WD repeat</keyword>
<sequence length="1457" mass="165015">MDRQQNRSKESRSRASRKGIWRRAGAAAGSDESSATDEKSDEELDNTGSRIRLFREKRKGAKSSTKSRRHEEAEVSREPAKASQPPRESSIAQSIKKRFAFFRRSENVKSTEDVEAVIIDNDEAGELVNRVVDVVVDVHRENGERRKEMEDKGRIGDGSSDSSSSRKSLVLKSLDLIEEFHEERIAGTESANSRLSGESEAESEVDVPTKGESEGSLEEPTSDVLPMSGAESTRRRRRWDKSEIAAGDLVEDLKKPRRRQWVMDATGTESRKNVGGRKDLVSKRSTTVVTTTPRSANKPLGRVWMPKAAPRSKSKRRDHRQAFDNEVFSYDHDEVLRIETINDSSPKIKIGNLNLEQIENEVSTLSNDEDNAASDSMSRIEKVQEHQPLTADEDDEMSDTTRDDESSMGSSESLDFVGRKSTARRRPPSGQQKLSANERSVDREEPEDIDEAEDEQETILNVIEKKSVRSSSSSKIEIIPRNFFGRKSSEETTITTYEDTSTSRRGSRHSRSRGQQVKPAGQKRSGNAIESSSRLKSKTTSSSTRNSTEEYSSNRRKAKPKARKRHKRKDNRQEPEGDRDEDIKYTSIWIHRSDMLEADYVTRHPMVKVHIVSQETGEYLKSRNKEKNAIDFLQPIITGKFDFKEKRSMLPIWDEELIFEQDFQDLLREGRSAALVLFEIVDLLNYSEASVCYDQFGRDACWYKVAWAFLRPVGISGVHHVDKRLRLQLYRPKKNFRKTAGNQCEVYRWWKSNSRNKYPSSLYVSLSGVEPPKLEPVFYEQPLHLEDVGGSREGSRVPEETEPPPPKWSRPATQTCQIPNESFVEFEASENGCFHLAFSNDGKYLACVLSEEHDYPILVYKVHDGSIHVRFPGHKSFIYSLGWARDDRFLLSVSSDRTARFWNVRDRIIEHIQSLPHPSYVYCGKFSMEVTDYIVTGCYDKVARVWALLPSGDNEGYELVQELEIHESFVNSVCLQTENDTFFTGDGLGVIVAWFAKRSRKSPIRKEWQIMRKIKIRELEGVPINTIILHPLGSRLLVHSRNNGLRLMDLRSGTVLRKFDGLTNQRIQITACISPCGSLLFCGSEDATLSVWSLQSGKLLAIYEMGIEGKAVTCVDYHPNDHLLALAVWGAPVPVKIMKFDREAEGKSVGLKLTATTDDTVPASFDSKLSSEPTSLKNGGGNLELMPTRSRSSSIKSGLLRGQEVNDDVRVRLTRAQIRANESNLKAKSLTRLNGIIEKIDRILMYATTQNSPDVDVESARDSSIFTVTGVREARDKAMETIELEELRSQNEKSRSEPRAWRKHRHRSRSARNSTSALHKEIEVTKALSDSAAFNRKVSRFSDESSNSNRSAHHKKKLVVERLELDRIDGVESTDESGFKDSLGTIVDGKEEFPSEEILDIESLRSDDTYVVDKVKNNSAESADRHDLSDESNATFIIESDIPIAKPRKKFGKVVVM</sequence>
<feature type="compositionally biased region" description="Basic and acidic residues" evidence="4">
    <location>
        <begin position="140"/>
        <end position="155"/>
    </location>
</feature>
<dbReference type="PROSITE" id="PS50294">
    <property type="entry name" value="WD_REPEATS_REGION"/>
    <property type="match status" value="1"/>
</dbReference>
<feature type="compositionally biased region" description="Basic and acidic residues" evidence="4">
    <location>
        <begin position="1286"/>
        <end position="1300"/>
    </location>
</feature>
<protein>
    <submittedName>
        <fullName evidence="6">Jouberin-like</fullName>
    </submittedName>
</protein>
<evidence type="ECO:0000256" key="3">
    <source>
        <dbReference type="PROSITE-ProRule" id="PRU00221"/>
    </source>
</evidence>
<feature type="region of interest" description="Disordered" evidence="4">
    <location>
        <begin position="1164"/>
        <end position="1188"/>
    </location>
</feature>
<dbReference type="InterPro" id="IPR036322">
    <property type="entry name" value="WD40_repeat_dom_sf"/>
</dbReference>
<keyword evidence="5" id="KW-1185">Reference proteome</keyword>
<name>A0AAJ6YJM3_9HYME</name>
<gene>
    <name evidence="6" type="primary">LOC105363303</name>
</gene>
<feature type="region of interest" description="Disordered" evidence="4">
    <location>
        <begin position="140"/>
        <end position="168"/>
    </location>
</feature>
<feature type="compositionally biased region" description="Polar residues" evidence="4">
    <location>
        <begin position="429"/>
        <end position="438"/>
    </location>
</feature>
<feature type="compositionally biased region" description="Basic and acidic residues" evidence="4">
    <location>
        <begin position="788"/>
        <end position="799"/>
    </location>
</feature>
<accession>A0AAJ6YJM3</accession>
<keyword evidence="2" id="KW-0677">Repeat</keyword>
<feature type="compositionally biased region" description="Basic residues" evidence="4">
    <location>
        <begin position="554"/>
        <end position="570"/>
    </location>
</feature>
<feature type="region of interest" description="Disordered" evidence="4">
    <location>
        <begin position="1286"/>
        <end position="1319"/>
    </location>
</feature>
<dbReference type="RefSeq" id="XP_011499272.1">
    <property type="nucleotide sequence ID" value="XM_011500970.1"/>
</dbReference>
<evidence type="ECO:0000256" key="2">
    <source>
        <dbReference type="ARBA" id="ARBA00022737"/>
    </source>
</evidence>
<feature type="compositionally biased region" description="Low complexity" evidence="4">
    <location>
        <begin position="469"/>
        <end position="479"/>
    </location>
</feature>
<feature type="region of interest" description="Disordered" evidence="4">
    <location>
        <begin position="365"/>
        <end position="580"/>
    </location>
</feature>
<dbReference type="SMART" id="SM00320">
    <property type="entry name" value="WD40"/>
    <property type="match status" value="5"/>
</dbReference>
<feature type="compositionally biased region" description="Acidic residues" evidence="4">
    <location>
        <begin position="444"/>
        <end position="457"/>
    </location>
</feature>
<evidence type="ECO:0000256" key="1">
    <source>
        <dbReference type="ARBA" id="ARBA00022574"/>
    </source>
</evidence>
<dbReference type="GO" id="GO:0036064">
    <property type="term" value="C:ciliary basal body"/>
    <property type="evidence" value="ECO:0007669"/>
    <property type="project" value="TreeGrafter"/>
</dbReference>
<feature type="compositionally biased region" description="Basic and acidic residues" evidence="4">
    <location>
        <begin position="69"/>
        <end position="80"/>
    </location>
</feature>
<dbReference type="InterPro" id="IPR001680">
    <property type="entry name" value="WD40_rpt"/>
</dbReference>
<feature type="repeat" description="WD" evidence="3">
    <location>
        <begin position="1074"/>
        <end position="1102"/>
    </location>
</feature>
<dbReference type="Pfam" id="PF00400">
    <property type="entry name" value="WD40"/>
    <property type="match status" value="2"/>
</dbReference>
<feature type="compositionally biased region" description="Basic and acidic residues" evidence="4">
    <location>
        <begin position="269"/>
        <end position="282"/>
    </location>
</feature>
<feature type="compositionally biased region" description="Basic and acidic residues" evidence="4">
    <location>
        <begin position="1"/>
        <end position="13"/>
    </location>
</feature>
<feature type="region of interest" description="Disordered" evidence="4">
    <location>
        <begin position="183"/>
        <end position="326"/>
    </location>
</feature>
<reference evidence="6" key="1">
    <citation type="submission" date="2025-08" db="UniProtKB">
        <authorList>
            <consortium name="RefSeq"/>
        </authorList>
    </citation>
    <scope>IDENTIFICATION</scope>
</reference>
<dbReference type="PANTHER" id="PTHR44499:SF1">
    <property type="entry name" value="JOUBERIN"/>
    <property type="match status" value="1"/>
</dbReference>
<feature type="compositionally biased region" description="Basic residues" evidence="4">
    <location>
        <begin position="310"/>
        <end position="319"/>
    </location>
</feature>
<dbReference type="PANTHER" id="PTHR44499">
    <property type="entry name" value="JOUBERIN"/>
    <property type="match status" value="1"/>
</dbReference>
<feature type="compositionally biased region" description="Basic and acidic residues" evidence="4">
    <location>
        <begin position="571"/>
        <end position="580"/>
    </location>
</feature>
<proteinExistence type="predicted"/>
<dbReference type="KEGG" id="csol:105363303"/>
<evidence type="ECO:0000256" key="4">
    <source>
        <dbReference type="SAM" id="MobiDB-lite"/>
    </source>
</evidence>
<feature type="compositionally biased region" description="Low complexity" evidence="4">
    <location>
        <begin position="24"/>
        <end position="33"/>
    </location>
</feature>
<organism evidence="5 6">
    <name type="scientific">Ceratosolen solmsi marchali</name>
    <dbReference type="NCBI Taxonomy" id="326594"/>
    <lineage>
        <taxon>Eukaryota</taxon>
        <taxon>Metazoa</taxon>
        <taxon>Ecdysozoa</taxon>
        <taxon>Arthropoda</taxon>
        <taxon>Hexapoda</taxon>
        <taxon>Insecta</taxon>
        <taxon>Pterygota</taxon>
        <taxon>Neoptera</taxon>
        <taxon>Endopterygota</taxon>
        <taxon>Hymenoptera</taxon>
        <taxon>Apocrita</taxon>
        <taxon>Proctotrupomorpha</taxon>
        <taxon>Chalcidoidea</taxon>
        <taxon>Agaonidae</taxon>
        <taxon>Agaoninae</taxon>
        <taxon>Ceratosolen</taxon>
    </lineage>
</organism>
<feature type="repeat" description="WD" evidence="3">
    <location>
        <begin position="871"/>
        <end position="905"/>
    </location>
</feature>
<feature type="compositionally biased region" description="Basic residues" evidence="4">
    <location>
        <begin position="55"/>
        <end position="68"/>
    </location>
</feature>
<dbReference type="PROSITE" id="PS50082">
    <property type="entry name" value="WD_REPEATS_2"/>
    <property type="match status" value="2"/>
</dbReference>
<feature type="region of interest" description="Disordered" evidence="4">
    <location>
        <begin position="1"/>
        <end position="93"/>
    </location>
</feature>
<dbReference type="Proteomes" id="UP000695007">
    <property type="component" value="Unplaced"/>
</dbReference>
<dbReference type="InterPro" id="IPR019775">
    <property type="entry name" value="WD40_repeat_CS"/>
</dbReference>